<protein>
    <submittedName>
        <fullName evidence="2">Uncharacterized protein</fullName>
    </submittedName>
</protein>
<evidence type="ECO:0000256" key="1">
    <source>
        <dbReference type="SAM" id="Coils"/>
    </source>
</evidence>
<accession>D6LHL4</accession>
<organism evidence="2 3">
    <name type="scientific">Fusobacterium periodonticum 1_1_41FAA</name>
    <dbReference type="NCBI Taxonomy" id="469621"/>
    <lineage>
        <taxon>Bacteria</taxon>
        <taxon>Fusobacteriati</taxon>
        <taxon>Fusobacteriota</taxon>
        <taxon>Fusobacteriia</taxon>
        <taxon>Fusobacteriales</taxon>
        <taxon>Fusobacteriaceae</taxon>
        <taxon>Fusobacterium</taxon>
    </lineage>
</organism>
<evidence type="ECO:0000313" key="2">
    <source>
        <dbReference type="EMBL" id="EFG27890.2"/>
    </source>
</evidence>
<name>D6LHL4_9FUSO</name>
<dbReference type="Proteomes" id="UP000003964">
    <property type="component" value="Unassembled WGS sequence"/>
</dbReference>
<gene>
    <name evidence="2" type="ORF">HMPREF0400_01222</name>
</gene>
<sequence length="127" mass="15070">MEKFKEELKEAKEELNRINGVIETEIDEKIDGEEEKEKGLIRKVKISDGREFIFDFGKLTGNSIIEIKKNYGKLRKKTASLVEELDDFYYMLVAEYVSKYKYTTFLKLSYKDFAKIRDEVKDFLLDD</sequence>
<proteinExistence type="predicted"/>
<dbReference type="RefSeq" id="WP_008821159.1">
    <property type="nucleotide sequence ID" value="NZ_GG770383.1"/>
</dbReference>
<reference evidence="2 3" key="1">
    <citation type="submission" date="2010-03" db="EMBL/GenBank/DDBJ databases">
        <title>The Genome Sequence of Fusobacterium sp. 1_1_41FAA.</title>
        <authorList>
            <consortium name="The Broad Institute Genome Sequencing Platform"/>
            <person name="Ward D."/>
            <person name="Earl A."/>
            <person name="Feldgarden M."/>
            <person name="Gevers D."/>
            <person name="Young S.K."/>
            <person name="Zeng Q."/>
            <person name="Koehrsen M."/>
            <person name="Alvarado L."/>
            <person name="Berlin A."/>
            <person name="Borenstein D."/>
            <person name="Chapman S."/>
            <person name="Chen Z."/>
            <person name="Engels R."/>
            <person name="Freedman E."/>
            <person name="Gellesch M."/>
            <person name="Goldberg J."/>
            <person name="Griggs A."/>
            <person name="Gujja S."/>
            <person name="Heilman E."/>
            <person name="Heiman D."/>
            <person name="Hepburn T."/>
            <person name="Howarth C."/>
            <person name="Jen D."/>
            <person name="Larson L."/>
            <person name="Mehta T."/>
            <person name="Park D."/>
            <person name="Pearson M."/>
            <person name="Richards J."/>
            <person name="Roberts A."/>
            <person name="Saif S."/>
            <person name="Shea T."/>
            <person name="Shenoy N."/>
            <person name="Sisk P."/>
            <person name="Stolte C."/>
            <person name="Sykes S."/>
            <person name="Walk T."/>
            <person name="White J."/>
            <person name="Yandava C."/>
            <person name="Strauss J.C."/>
            <person name="Ambrose C.E."/>
            <person name="Allen-Vercoe E."/>
            <person name="Haas B."/>
            <person name="Henn M.R."/>
            <person name="Nusbaum C."/>
            <person name="Birren B."/>
        </authorList>
    </citation>
    <scope>NUCLEOTIDE SEQUENCE [LARGE SCALE GENOMIC DNA]</scope>
    <source>
        <strain evidence="2 3">1_1_41FAA</strain>
    </source>
</reference>
<feature type="coiled-coil region" evidence="1">
    <location>
        <begin position="1"/>
        <end position="28"/>
    </location>
</feature>
<evidence type="ECO:0000313" key="3">
    <source>
        <dbReference type="Proteomes" id="UP000003964"/>
    </source>
</evidence>
<dbReference type="AlphaFoldDB" id="D6LHL4"/>
<keyword evidence="1" id="KW-0175">Coiled coil</keyword>
<dbReference type="EMBL" id="GG770383">
    <property type="protein sequence ID" value="EFG27890.2"/>
    <property type="molecule type" value="Genomic_DNA"/>
</dbReference>